<evidence type="ECO:0000313" key="3">
    <source>
        <dbReference type="EMBL" id="BBX30682.1"/>
    </source>
</evidence>
<dbReference type="SUPFAM" id="SSF53955">
    <property type="entry name" value="Lysozyme-like"/>
    <property type="match status" value="1"/>
</dbReference>
<feature type="region of interest" description="Disordered" evidence="1">
    <location>
        <begin position="1"/>
        <end position="29"/>
    </location>
</feature>
<evidence type="ECO:0000259" key="2">
    <source>
        <dbReference type="Pfam" id="PF01464"/>
    </source>
</evidence>
<feature type="region of interest" description="Disordered" evidence="1">
    <location>
        <begin position="188"/>
        <end position="220"/>
    </location>
</feature>
<protein>
    <recommendedName>
        <fullName evidence="2">Transglycosylase SLT domain-containing protein</fullName>
    </recommendedName>
</protein>
<dbReference type="KEGG" id="malv:MALV_58070"/>
<dbReference type="RefSeq" id="WP_234790507.1">
    <property type="nucleotide sequence ID" value="NZ_AP022566.1"/>
</dbReference>
<dbReference type="AlphaFoldDB" id="A0A6N4V4N1"/>
<reference evidence="3 4" key="1">
    <citation type="journal article" date="2019" name="Emerg. Microbes Infect.">
        <title>Comprehensive subspecies identification of 175 nontuberculous mycobacteria species based on 7547 genomic profiles.</title>
        <authorList>
            <person name="Matsumoto Y."/>
            <person name="Kinjo T."/>
            <person name="Motooka D."/>
            <person name="Nabeya D."/>
            <person name="Jung N."/>
            <person name="Uechi K."/>
            <person name="Horii T."/>
            <person name="Iida T."/>
            <person name="Fujita J."/>
            <person name="Nakamura S."/>
        </authorList>
    </citation>
    <scope>NUCLEOTIDE SEQUENCE [LARGE SCALE GENOMIC DNA]</scope>
    <source>
        <strain evidence="3 4">JCM 12272</strain>
        <plasmid evidence="3">pJCM12272</plasmid>
    </source>
</reference>
<name>A0A6N4V4N1_9MYCO</name>
<evidence type="ECO:0000313" key="4">
    <source>
        <dbReference type="Proteomes" id="UP000466906"/>
    </source>
</evidence>
<dbReference type="InterPro" id="IPR023346">
    <property type="entry name" value="Lysozyme-like_dom_sf"/>
</dbReference>
<evidence type="ECO:0000256" key="1">
    <source>
        <dbReference type="SAM" id="MobiDB-lite"/>
    </source>
</evidence>
<dbReference type="InterPro" id="IPR008258">
    <property type="entry name" value="Transglycosylase_SLT_dom_1"/>
</dbReference>
<keyword evidence="3" id="KW-0614">Plasmid</keyword>
<accession>A0A6N4V4N1</accession>
<keyword evidence="4" id="KW-1185">Reference proteome</keyword>
<gene>
    <name evidence="3" type="ORF">MALV_58070</name>
</gene>
<dbReference type="Pfam" id="PF01464">
    <property type="entry name" value="SLT"/>
    <property type="match status" value="1"/>
</dbReference>
<sequence length="340" mass="35584">MSAEPFLNAMDDLFGASPRPGGSAAPMVRTMPSIETPASWQSPAAQALDNRQNTLNSAATAFANSDDDTKQRVDATGQVVQDGKKNMTDIKDDYKVNKSRLASASSDPEVAARMAQLDRVRTQDGANTVRNAQGRLPTMGGANPLMSALPSMAAPMAAPMGAMPQMLGAPMQALSPLSSVLSGLTIPKEVTHPLSPGNSPSGAPADSGPSGPAGSGPAGIRNAIKKALDIKGITDPRARQYWSSGLMTIADRESKFNINAVNDWDINARNGNPSEGAFQMIRTTFAAHHEPGTSTSLRDPIAQAAAVINYVQDRYGVAADGSNFAARVQQADPTRPPKGY</sequence>
<proteinExistence type="predicted"/>
<dbReference type="Proteomes" id="UP000466906">
    <property type="component" value="Plasmid pJCM12272"/>
</dbReference>
<feature type="compositionally biased region" description="Low complexity" evidence="1">
    <location>
        <begin position="195"/>
        <end position="210"/>
    </location>
</feature>
<organism evidence="3 4">
    <name type="scientific">Mycolicibacterium alvei</name>
    <dbReference type="NCBI Taxonomy" id="67081"/>
    <lineage>
        <taxon>Bacteria</taxon>
        <taxon>Bacillati</taxon>
        <taxon>Actinomycetota</taxon>
        <taxon>Actinomycetes</taxon>
        <taxon>Mycobacteriales</taxon>
        <taxon>Mycobacteriaceae</taxon>
        <taxon>Mycolicibacterium</taxon>
    </lineage>
</organism>
<dbReference type="EMBL" id="AP022566">
    <property type="protein sequence ID" value="BBX30682.1"/>
    <property type="molecule type" value="Genomic_DNA"/>
</dbReference>
<feature type="domain" description="Transglycosylase SLT" evidence="2">
    <location>
        <begin position="239"/>
        <end position="319"/>
    </location>
</feature>
<geneLocation type="plasmid" evidence="3 4">
    <name>pJCM12272</name>
</geneLocation>